<sequence length="126" mass="13702">MSITTDIRLIQTRAFRSPIPPPPPSLEDDFDETPPPPSCINFFLNCGVLSECDGDERLPAARSDEFETEYESIWCGGGRAGEWCSADKASFSLLLTADTAAVEDEGEGTTTECGMLCELELSCSIR</sequence>
<reference evidence="1" key="1">
    <citation type="submission" date="2022-08" db="UniProtKB">
        <authorList>
            <consortium name="EnsemblMetazoa"/>
        </authorList>
    </citation>
    <scope>IDENTIFICATION</scope>
    <source>
        <strain evidence="1">EBRO</strain>
    </source>
</reference>
<dbReference type="AlphaFoldDB" id="A0A182IWJ2"/>
<evidence type="ECO:0000313" key="1">
    <source>
        <dbReference type="EnsemblMetazoa" id="AATE006854-PA.1"/>
    </source>
</evidence>
<name>A0A182IWJ2_ANOAO</name>
<accession>A0A182IWJ2</accession>
<dbReference type="EnsemblMetazoa" id="AATE006854-RA">
    <property type="protein sequence ID" value="AATE006854-PA.1"/>
    <property type="gene ID" value="AATE006854"/>
</dbReference>
<dbReference type="VEuPathDB" id="VectorBase:AATE006854"/>
<proteinExistence type="predicted"/>
<protein>
    <submittedName>
        <fullName evidence="1">Uncharacterized protein</fullName>
    </submittedName>
</protein>
<organism evidence="1">
    <name type="scientific">Anopheles atroparvus</name>
    <name type="common">European mosquito</name>
    <dbReference type="NCBI Taxonomy" id="41427"/>
    <lineage>
        <taxon>Eukaryota</taxon>
        <taxon>Metazoa</taxon>
        <taxon>Ecdysozoa</taxon>
        <taxon>Arthropoda</taxon>
        <taxon>Hexapoda</taxon>
        <taxon>Insecta</taxon>
        <taxon>Pterygota</taxon>
        <taxon>Neoptera</taxon>
        <taxon>Endopterygota</taxon>
        <taxon>Diptera</taxon>
        <taxon>Nematocera</taxon>
        <taxon>Culicoidea</taxon>
        <taxon>Culicidae</taxon>
        <taxon>Anophelinae</taxon>
        <taxon>Anopheles</taxon>
    </lineage>
</organism>